<dbReference type="Gene3D" id="1.10.357.10">
    <property type="entry name" value="Tetracycline Repressor, domain 2"/>
    <property type="match status" value="1"/>
</dbReference>
<dbReference type="GO" id="GO:0006355">
    <property type="term" value="P:regulation of DNA-templated transcription"/>
    <property type="evidence" value="ECO:0007669"/>
    <property type="project" value="UniProtKB-ARBA"/>
</dbReference>
<sequence>MNTDKTPKKKPGRPKITTENNITREQILKTAAHLFMAYGYEKVSMEQVAEASDVTKASVYYYFKNKATLFTVSVSSMFQRITKQTEKLLQNSKGLKHRLYEVTLDHLKRPHIDFETLLQEATSSLTEGHIHEIREAEKAIHEALENVFKQAAKSGEIVVASPRLLAHTFSTVTMIRNKKELITELGGPEKTAQALVDLFWVGISPK</sequence>
<evidence type="ECO:0000256" key="1">
    <source>
        <dbReference type="ARBA" id="ARBA00023125"/>
    </source>
</evidence>
<dbReference type="SUPFAM" id="SSF46689">
    <property type="entry name" value="Homeodomain-like"/>
    <property type="match status" value="1"/>
</dbReference>
<dbReference type="RefSeq" id="WP_034653092.1">
    <property type="nucleotide sequence ID" value="NZ_BCVB01000002.1"/>
</dbReference>
<dbReference type="InterPro" id="IPR009057">
    <property type="entry name" value="Homeodomain-like_sf"/>
</dbReference>
<organism evidence="2 3">
    <name type="scientific">Priestia megaterium (strain ATCC 14581 / DSM 32 / CCUG 1817 / JCM 2506 / NBRC 15308 / NCIMB 9376 / NCTC 10342 / NRRL B-14308 / VKM B-512 / Ford 19)</name>
    <name type="common">Bacillus megaterium</name>
    <dbReference type="NCBI Taxonomy" id="1348623"/>
    <lineage>
        <taxon>Bacteria</taxon>
        <taxon>Bacillati</taxon>
        <taxon>Bacillota</taxon>
        <taxon>Bacilli</taxon>
        <taxon>Bacillales</taxon>
        <taxon>Bacillaceae</taxon>
        <taxon>Priestia</taxon>
    </lineage>
</organism>
<dbReference type="GeneID" id="93642014"/>
<dbReference type="InterPro" id="IPR036271">
    <property type="entry name" value="Tet_transcr_reg_TetR-rel_C_sf"/>
</dbReference>
<name>A0A0B6ALD5_PRIM2</name>
<dbReference type="InterPro" id="IPR001647">
    <property type="entry name" value="HTH_TetR"/>
</dbReference>
<dbReference type="Pfam" id="PF00440">
    <property type="entry name" value="TetR_N"/>
    <property type="match status" value="1"/>
</dbReference>
<reference evidence="2 3" key="1">
    <citation type="journal article" date="2015" name="Genome Announc.">
        <title>Complete genome sequences for 35 biothreat assay-relevant bacillus species.</title>
        <authorList>
            <person name="Johnson S.L."/>
            <person name="Daligault H.E."/>
            <person name="Davenport K.W."/>
            <person name="Jaissle J."/>
            <person name="Frey K.G."/>
            <person name="Ladner J.T."/>
            <person name="Broomall S.M."/>
            <person name="Bishop-Lilly K.A."/>
            <person name="Bruce D.C."/>
            <person name="Gibbons H.S."/>
            <person name="Coyne S.R."/>
            <person name="Lo C.C."/>
            <person name="Meincke L."/>
            <person name="Munk A.C."/>
            <person name="Koroleva G.I."/>
            <person name="Rosenzweig C.N."/>
            <person name="Palacios G.F."/>
            <person name="Redden C.L."/>
            <person name="Minogue T.D."/>
            <person name="Chain P.S."/>
        </authorList>
    </citation>
    <scope>NUCLEOTIDE SEQUENCE [LARGE SCALE GENOMIC DNA]</scope>
    <source>
        <strain evidence="3">ATCC 14581 / DSM 32 / JCM 2506 / NBRC 15308 / NCIMB 9376 / NCTC 10342 / NRRL B-14308 / VKM B-512</strain>
    </source>
</reference>
<dbReference type="InterPro" id="IPR050109">
    <property type="entry name" value="HTH-type_TetR-like_transc_reg"/>
</dbReference>
<dbReference type="GO" id="GO:0003677">
    <property type="term" value="F:DNA binding"/>
    <property type="evidence" value="ECO:0007669"/>
    <property type="project" value="UniProtKB-UniRule"/>
</dbReference>
<dbReference type="Proteomes" id="UP000031829">
    <property type="component" value="Chromosome"/>
</dbReference>
<protein>
    <submittedName>
        <fullName evidence="2">Bacterial regulatory s, tetR family protein</fullName>
    </submittedName>
</protein>
<dbReference type="KEGG" id="bmeg:BG04_3981"/>
<dbReference type="PROSITE" id="PS50977">
    <property type="entry name" value="HTH_TETR_2"/>
    <property type="match status" value="1"/>
</dbReference>
<dbReference type="AlphaFoldDB" id="A0A0B6ALD5"/>
<evidence type="ECO:0000313" key="3">
    <source>
        <dbReference type="Proteomes" id="UP000031829"/>
    </source>
</evidence>
<dbReference type="PRINTS" id="PR00455">
    <property type="entry name" value="HTHTETR"/>
</dbReference>
<dbReference type="InterPro" id="IPR023772">
    <property type="entry name" value="DNA-bd_HTH_TetR-type_CS"/>
</dbReference>
<dbReference type="EMBL" id="CP009920">
    <property type="protein sequence ID" value="AJI20629.1"/>
    <property type="molecule type" value="Genomic_DNA"/>
</dbReference>
<gene>
    <name evidence="2" type="ORF">BG04_3981</name>
</gene>
<dbReference type="HOGENOM" id="CLU_069356_12_8_9"/>
<dbReference type="PANTHER" id="PTHR30328:SF54">
    <property type="entry name" value="HTH-TYPE TRANSCRIPTIONAL REPRESSOR SCO4008"/>
    <property type="match status" value="1"/>
</dbReference>
<dbReference type="PANTHER" id="PTHR30328">
    <property type="entry name" value="TRANSCRIPTIONAL REPRESSOR"/>
    <property type="match status" value="1"/>
</dbReference>
<proteinExistence type="predicted"/>
<dbReference type="Gene3D" id="1.10.10.60">
    <property type="entry name" value="Homeodomain-like"/>
    <property type="match status" value="1"/>
</dbReference>
<evidence type="ECO:0000313" key="2">
    <source>
        <dbReference type="EMBL" id="AJI20629.1"/>
    </source>
</evidence>
<keyword evidence="1" id="KW-0238">DNA-binding</keyword>
<dbReference type="SUPFAM" id="SSF48498">
    <property type="entry name" value="Tetracyclin repressor-like, C-terminal domain"/>
    <property type="match status" value="1"/>
</dbReference>
<dbReference type="PROSITE" id="PS01081">
    <property type="entry name" value="HTH_TETR_1"/>
    <property type="match status" value="1"/>
</dbReference>
<accession>A0A0B6ALD5</accession>